<keyword evidence="3 5" id="KW-0863">Zinc-finger</keyword>
<feature type="region of interest" description="Disordered" evidence="6">
    <location>
        <begin position="379"/>
        <end position="447"/>
    </location>
</feature>
<dbReference type="PROSITE" id="PS50157">
    <property type="entry name" value="ZINC_FINGER_C2H2_2"/>
    <property type="match status" value="2"/>
</dbReference>
<feature type="domain" description="C2H2-type" evidence="7">
    <location>
        <begin position="318"/>
        <end position="342"/>
    </location>
</feature>
<keyword evidence="8" id="KW-1185">Reference proteome</keyword>
<reference evidence="8" key="1">
    <citation type="journal article" date="2013" name="Genetics">
        <title>The draft genome and transcriptome of Panagrellus redivivus are shaped by the harsh demands of a free-living lifestyle.</title>
        <authorList>
            <person name="Srinivasan J."/>
            <person name="Dillman A.R."/>
            <person name="Macchietto M.G."/>
            <person name="Heikkinen L."/>
            <person name="Lakso M."/>
            <person name="Fracchia K.M."/>
            <person name="Antoshechkin I."/>
            <person name="Mortazavi A."/>
            <person name="Wong G."/>
            <person name="Sternberg P.W."/>
        </authorList>
    </citation>
    <scope>NUCLEOTIDE SEQUENCE [LARGE SCALE GENOMIC DNA]</scope>
    <source>
        <strain evidence="8">MT8872</strain>
    </source>
</reference>
<evidence type="ECO:0000313" key="9">
    <source>
        <dbReference type="WBParaSite" id="Pan_g14333.t2"/>
    </source>
</evidence>
<evidence type="ECO:0000256" key="2">
    <source>
        <dbReference type="ARBA" id="ARBA00022737"/>
    </source>
</evidence>
<feature type="region of interest" description="Disordered" evidence="6">
    <location>
        <begin position="835"/>
        <end position="889"/>
    </location>
</feature>
<dbReference type="GO" id="GO:0005634">
    <property type="term" value="C:nucleus"/>
    <property type="evidence" value="ECO:0007669"/>
    <property type="project" value="TreeGrafter"/>
</dbReference>
<dbReference type="AlphaFoldDB" id="A0A7E4UYE7"/>
<dbReference type="PANTHER" id="PTHR24408">
    <property type="entry name" value="ZINC FINGER PROTEIN"/>
    <property type="match status" value="1"/>
</dbReference>
<feature type="compositionally biased region" description="Basic and acidic residues" evidence="6">
    <location>
        <begin position="17"/>
        <end position="28"/>
    </location>
</feature>
<dbReference type="SUPFAM" id="SSF57667">
    <property type="entry name" value="beta-beta-alpha zinc fingers"/>
    <property type="match status" value="1"/>
</dbReference>
<dbReference type="PROSITE" id="PS00028">
    <property type="entry name" value="ZINC_FINGER_C2H2_1"/>
    <property type="match status" value="2"/>
</dbReference>
<keyword evidence="2" id="KW-0677">Repeat</keyword>
<name>A0A7E4UYE7_PANRE</name>
<feature type="region of interest" description="Disordered" evidence="6">
    <location>
        <begin position="476"/>
        <end position="577"/>
    </location>
</feature>
<feature type="compositionally biased region" description="Pro residues" evidence="6">
    <location>
        <begin position="549"/>
        <end position="558"/>
    </location>
</feature>
<evidence type="ECO:0000256" key="1">
    <source>
        <dbReference type="ARBA" id="ARBA00022723"/>
    </source>
</evidence>
<evidence type="ECO:0000256" key="6">
    <source>
        <dbReference type="SAM" id="MobiDB-lite"/>
    </source>
</evidence>
<feature type="compositionally biased region" description="Low complexity" evidence="6">
    <location>
        <begin position="532"/>
        <end position="548"/>
    </location>
</feature>
<evidence type="ECO:0000256" key="5">
    <source>
        <dbReference type="PROSITE-ProRule" id="PRU00042"/>
    </source>
</evidence>
<feature type="region of interest" description="Disordered" evidence="6">
    <location>
        <begin position="1"/>
        <end position="28"/>
    </location>
</feature>
<dbReference type="GO" id="GO:0008270">
    <property type="term" value="F:zinc ion binding"/>
    <property type="evidence" value="ECO:0007669"/>
    <property type="project" value="UniProtKB-KW"/>
</dbReference>
<feature type="region of interest" description="Disordered" evidence="6">
    <location>
        <begin position="62"/>
        <end position="91"/>
    </location>
</feature>
<dbReference type="Gene3D" id="3.30.160.60">
    <property type="entry name" value="Classic Zinc Finger"/>
    <property type="match status" value="2"/>
</dbReference>
<dbReference type="WBParaSite" id="Pan_g14333.t2">
    <property type="protein sequence ID" value="Pan_g14333.t2"/>
    <property type="gene ID" value="Pan_g14333"/>
</dbReference>
<dbReference type="InterPro" id="IPR036236">
    <property type="entry name" value="Znf_C2H2_sf"/>
</dbReference>
<feature type="domain" description="C2H2-type" evidence="7">
    <location>
        <begin position="448"/>
        <end position="476"/>
    </location>
</feature>
<dbReference type="GO" id="GO:0043565">
    <property type="term" value="F:sequence-specific DNA binding"/>
    <property type="evidence" value="ECO:0007669"/>
    <property type="project" value="TreeGrafter"/>
</dbReference>
<dbReference type="GO" id="GO:0000981">
    <property type="term" value="F:DNA-binding transcription factor activity, RNA polymerase II-specific"/>
    <property type="evidence" value="ECO:0007669"/>
    <property type="project" value="TreeGrafter"/>
</dbReference>
<accession>A0A7E4UYE7</accession>
<feature type="compositionally biased region" description="Polar residues" evidence="6">
    <location>
        <begin position="401"/>
        <end position="414"/>
    </location>
</feature>
<evidence type="ECO:0000256" key="4">
    <source>
        <dbReference type="ARBA" id="ARBA00022833"/>
    </source>
</evidence>
<dbReference type="InterPro" id="IPR013087">
    <property type="entry name" value="Znf_C2H2_type"/>
</dbReference>
<evidence type="ECO:0000313" key="8">
    <source>
        <dbReference type="Proteomes" id="UP000492821"/>
    </source>
</evidence>
<keyword evidence="4" id="KW-0862">Zinc</keyword>
<evidence type="ECO:0000256" key="3">
    <source>
        <dbReference type="ARBA" id="ARBA00022771"/>
    </source>
</evidence>
<organism evidence="8 9">
    <name type="scientific">Panagrellus redivivus</name>
    <name type="common">Microworm</name>
    <dbReference type="NCBI Taxonomy" id="6233"/>
    <lineage>
        <taxon>Eukaryota</taxon>
        <taxon>Metazoa</taxon>
        <taxon>Ecdysozoa</taxon>
        <taxon>Nematoda</taxon>
        <taxon>Chromadorea</taxon>
        <taxon>Rhabditida</taxon>
        <taxon>Tylenchina</taxon>
        <taxon>Panagrolaimomorpha</taxon>
        <taxon>Panagrolaimoidea</taxon>
        <taxon>Panagrolaimidae</taxon>
        <taxon>Panagrellus</taxon>
    </lineage>
</organism>
<protein>
    <submittedName>
        <fullName evidence="9">C2H2-type domain-containing protein</fullName>
    </submittedName>
</protein>
<proteinExistence type="predicted"/>
<dbReference type="PANTHER" id="PTHR24408:SF58">
    <property type="entry name" value="TRANSCRIPTION FACTOR (TFIIIA), PUTATIVE (AFU_ORTHOLOGUE AFUA_1G05150)-RELATED"/>
    <property type="match status" value="1"/>
</dbReference>
<keyword evidence="1" id="KW-0479">Metal-binding</keyword>
<reference evidence="9" key="2">
    <citation type="submission" date="2020-10" db="UniProtKB">
        <authorList>
            <consortium name="WormBaseParasite"/>
        </authorList>
    </citation>
    <scope>IDENTIFICATION</scope>
</reference>
<dbReference type="Proteomes" id="UP000492821">
    <property type="component" value="Unassembled WGS sequence"/>
</dbReference>
<dbReference type="SMART" id="SM00355">
    <property type="entry name" value="ZnF_C2H2"/>
    <property type="match status" value="2"/>
</dbReference>
<feature type="compositionally biased region" description="Low complexity" evidence="6">
    <location>
        <begin position="484"/>
        <end position="497"/>
    </location>
</feature>
<evidence type="ECO:0000259" key="7">
    <source>
        <dbReference type="PROSITE" id="PS50157"/>
    </source>
</evidence>
<sequence length="889" mass="98492">MVGESEAPLSPRSQCRKTSEKLRENLDDHPHIMVDGLAAFEPETMPERISRRRRFAEKLMERDAPHLLDPSVTPPPDEGVSSVDAMPGQDNQPIVDPNVLAFPELYPPGYVNSEYGCRDPSDEGPELVSLAGLAAAERRPVSYFDVFGEEPKQPTPMERWSHTVDTTEYDNFHEQYPQSNPLFSRMPLGESYLRGVRRAFRDNMYPYEQFPGYDPMYGDSDSNLPSLEECLKRHRAHRMQEPELQQNGQNFDADVHGLLLSPPAPAVPQEPPRVMASEAAPVTQEVENATPNLAVSSSAITTVPSSKLADVPPQIRPFACPACKKTYKYKHGLKGHMEKWHSEVPLATRELWLQKPVPEPCKKRQSKVPLVVEPAQPLSIEDQKARLPALPPPVTTPVTTEPSQQQRQPTPTEIDTSKEPMKSPQSMDRQTEKHKPAKTPKASPVQRLKCSLCSASFSCHGNLKRHIRNVHNVEDQQQVMPSEPSQTDNPTQPQQQTIVGEKGLESDAQSGGQPVTVAPQVPHPNSQVVNHQGQPGQVPQMQYQTQPVQQPPQRPPQPKQVDGQLQNNGHGNNGNVMMTGYNSPQVISNQSILQNGQVVQFAYGVNQVYHQQPATYQYAQYVPSQQMYVLQSNVQGVPASQNGPRPNQINTIYVQAPDSTVRPVPPANPGLLSTQTPFVYQHPNNQSGSFGASTQNPPNTNATSNRTTLLNNGASSGHSIECDPSMPHLTPQQPTPAQYTGHPVMMQTGPPMAARRVQAPINSQVIQSNILWIQVPNNQIRYVVQPQGGSNAGYPPNIQRNGNVLRSFLQPGARVIGNISRLQRSVRPYYVANRQTSTAHSGAPQVRPARPNLPDPQLPASRQQPQNIRPAQRSSEMPSSSQYHEFDLD</sequence>
<feature type="compositionally biased region" description="Polar residues" evidence="6">
    <location>
        <begin position="860"/>
        <end position="883"/>
    </location>
</feature>